<feature type="domain" description="C2H2-type" evidence="12">
    <location>
        <begin position="213"/>
        <end position="240"/>
    </location>
</feature>
<dbReference type="GO" id="GO:0000978">
    <property type="term" value="F:RNA polymerase II cis-regulatory region sequence-specific DNA binding"/>
    <property type="evidence" value="ECO:0007669"/>
    <property type="project" value="TreeGrafter"/>
</dbReference>
<dbReference type="SUPFAM" id="SSF57667">
    <property type="entry name" value="beta-beta-alpha zinc fingers"/>
    <property type="match status" value="5"/>
</dbReference>
<evidence type="ECO:0000313" key="14">
    <source>
        <dbReference type="Proteomes" id="UP000308365"/>
    </source>
</evidence>
<dbReference type="FunFam" id="3.30.160.60:FF:000380">
    <property type="entry name" value="zinc finger protein 2 isoform X2"/>
    <property type="match status" value="1"/>
</dbReference>
<evidence type="ECO:0000256" key="2">
    <source>
        <dbReference type="ARBA" id="ARBA00006991"/>
    </source>
</evidence>
<dbReference type="FunFam" id="3.30.160.60:FF:000848">
    <property type="entry name" value="Zinc finger protein 35"/>
    <property type="match status" value="1"/>
</dbReference>
<evidence type="ECO:0000256" key="9">
    <source>
        <dbReference type="ARBA" id="ARBA00023163"/>
    </source>
</evidence>
<evidence type="ECO:0000256" key="11">
    <source>
        <dbReference type="PROSITE-ProRule" id="PRU00042"/>
    </source>
</evidence>
<reference evidence="14" key="1">
    <citation type="journal article" date="2019" name="IScience">
        <title>Narwhal Genome Reveals Long-Term Low Genetic Diversity despite Current Large Abundance Size.</title>
        <authorList>
            <person name="Westbury M.V."/>
            <person name="Petersen B."/>
            <person name="Garde E."/>
            <person name="Heide-Jorgensen M.P."/>
            <person name="Lorenzen E.D."/>
        </authorList>
    </citation>
    <scope>NUCLEOTIDE SEQUENCE [LARGE SCALE GENOMIC DNA]</scope>
</reference>
<dbReference type="InterPro" id="IPR036236">
    <property type="entry name" value="Znf_C2H2_sf"/>
</dbReference>
<keyword evidence="6" id="KW-0862">Zinc</keyword>
<dbReference type="GO" id="GO:0005634">
    <property type="term" value="C:nucleus"/>
    <property type="evidence" value="ECO:0007669"/>
    <property type="project" value="UniProtKB-SubCell"/>
</dbReference>
<evidence type="ECO:0000259" key="12">
    <source>
        <dbReference type="PROSITE" id="PS50157"/>
    </source>
</evidence>
<dbReference type="Proteomes" id="UP000308365">
    <property type="component" value="Unassembled WGS sequence"/>
</dbReference>
<dbReference type="InterPro" id="IPR013087">
    <property type="entry name" value="Znf_C2H2_type"/>
</dbReference>
<evidence type="ECO:0000256" key="5">
    <source>
        <dbReference type="ARBA" id="ARBA00022771"/>
    </source>
</evidence>
<comment type="similarity">
    <text evidence="2">Belongs to the krueppel C2H2-type zinc-finger protein family.</text>
</comment>
<comment type="subcellular location">
    <subcellularLocation>
        <location evidence="1">Nucleus</location>
    </subcellularLocation>
</comment>
<dbReference type="EMBL" id="RWIC01000002">
    <property type="protein sequence ID" value="TKC53711.1"/>
    <property type="molecule type" value="Genomic_DNA"/>
</dbReference>
<keyword evidence="5 11" id="KW-0863">Zinc-finger</keyword>
<feature type="domain" description="C2H2-type" evidence="12">
    <location>
        <begin position="269"/>
        <end position="296"/>
    </location>
</feature>
<evidence type="ECO:0000256" key="4">
    <source>
        <dbReference type="ARBA" id="ARBA00022737"/>
    </source>
</evidence>
<keyword evidence="3" id="KW-0479">Metal-binding</keyword>
<feature type="domain" description="C2H2-type" evidence="12">
    <location>
        <begin position="297"/>
        <end position="324"/>
    </location>
</feature>
<dbReference type="AlphaFoldDB" id="A0A4U1FTJ9"/>
<evidence type="ECO:0000256" key="3">
    <source>
        <dbReference type="ARBA" id="ARBA00022723"/>
    </source>
</evidence>
<evidence type="ECO:0000313" key="13">
    <source>
        <dbReference type="EMBL" id="TKC53711.1"/>
    </source>
</evidence>
<dbReference type="FunFam" id="3.30.160.60:FF:002343">
    <property type="entry name" value="Zinc finger protein 33A"/>
    <property type="match status" value="3"/>
</dbReference>
<keyword evidence="10" id="KW-0539">Nucleus</keyword>
<dbReference type="Pfam" id="PF00096">
    <property type="entry name" value="zf-C2H2"/>
    <property type="match status" value="8"/>
</dbReference>
<comment type="caution">
    <text evidence="13">The sequence shown here is derived from an EMBL/GenBank/DDBJ whole genome shotgun (WGS) entry which is preliminary data.</text>
</comment>
<protein>
    <recommendedName>
        <fullName evidence="12">C2H2-type domain-containing protein</fullName>
    </recommendedName>
</protein>
<evidence type="ECO:0000256" key="6">
    <source>
        <dbReference type="ARBA" id="ARBA00022833"/>
    </source>
</evidence>
<feature type="domain" description="C2H2-type" evidence="12">
    <location>
        <begin position="325"/>
        <end position="352"/>
    </location>
</feature>
<keyword evidence="7" id="KW-0805">Transcription regulation</keyword>
<organism evidence="13 14">
    <name type="scientific">Monodon monoceros</name>
    <name type="common">Narwhal</name>
    <name type="synonym">Ceratodon monodon</name>
    <dbReference type="NCBI Taxonomy" id="40151"/>
    <lineage>
        <taxon>Eukaryota</taxon>
        <taxon>Metazoa</taxon>
        <taxon>Chordata</taxon>
        <taxon>Craniata</taxon>
        <taxon>Vertebrata</taxon>
        <taxon>Euteleostomi</taxon>
        <taxon>Mammalia</taxon>
        <taxon>Eutheria</taxon>
        <taxon>Laurasiatheria</taxon>
        <taxon>Artiodactyla</taxon>
        <taxon>Whippomorpha</taxon>
        <taxon>Cetacea</taxon>
        <taxon>Odontoceti</taxon>
        <taxon>Monodontidae</taxon>
        <taxon>Monodon</taxon>
    </lineage>
</organism>
<evidence type="ECO:0000256" key="8">
    <source>
        <dbReference type="ARBA" id="ARBA00023125"/>
    </source>
</evidence>
<feature type="non-terminal residue" evidence="13">
    <location>
        <position position="474"/>
    </location>
</feature>
<keyword evidence="8" id="KW-0238">DNA-binding</keyword>
<keyword evidence="9" id="KW-0804">Transcription</keyword>
<dbReference type="PANTHER" id="PTHR23235:SF178">
    <property type="entry name" value="C2H2-TYPE DOMAIN-CONTAINING PROTEIN-RELATED"/>
    <property type="match status" value="1"/>
</dbReference>
<sequence length="474" mass="54490">MRLVKRPTGRGGAWTDRYGRVWGSQEKECWAVESDVNAFEHVSKCEHRHERNETKHFYLKVVQENIYDLESQQRAEVRNYKGMTITHNQNLTGKRDGHGRSTAGVELIENSLALSFLDDLHIFKSEEKINEFNQADKTISSNALCSPLQGISSGVQTNISNIHESDFMHPSLLTKYQKAPRERPYKCNLCGKTFFQGSHLSRHQIIHTREKLHKCDICGKVFSLNSNLIVHQRIHTGEKPYKCNECVKVFSQKSNLVVHERIHTGEKPYKCSECGKVFNQKQILATHQRIHTGEKPYKCNECGKTFSQGSKLRRHQIIHTAEKLHKCHICCKAFSRNSDLAVHQRIHSGEKLHKCNECGKIFSRKSNLAVHKRIHTGEKPYNCNECSKVFRQKGTLAKHQRIHNGGKPFKNNETLGNKFIHQIIHSGDYYLTNAMNGKNLYSGLTFHQSSDNLYATGHYRCTEYGKAFCLCLKL</sequence>
<feature type="domain" description="C2H2-type" evidence="12">
    <location>
        <begin position="381"/>
        <end position="408"/>
    </location>
</feature>
<accession>A0A4U1FTJ9</accession>
<keyword evidence="4" id="KW-0677">Repeat</keyword>
<dbReference type="FunFam" id="3.30.160.60:FF:002090">
    <property type="entry name" value="Zinc finger protein 473"/>
    <property type="match status" value="1"/>
</dbReference>
<feature type="domain" description="C2H2-type" evidence="12">
    <location>
        <begin position="353"/>
        <end position="380"/>
    </location>
</feature>
<evidence type="ECO:0000256" key="7">
    <source>
        <dbReference type="ARBA" id="ARBA00023015"/>
    </source>
</evidence>
<dbReference type="PROSITE" id="PS50157">
    <property type="entry name" value="ZINC_FINGER_C2H2_2"/>
    <property type="match status" value="8"/>
</dbReference>
<dbReference type="PROSITE" id="PS00028">
    <property type="entry name" value="ZINC_FINGER_C2H2_1"/>
    <property type="match status" value="8"/>
</dbReference>
<name>A0A4U1FTJ9_MONMO</name>
<feature type="domain" description="C2H2-type" evidence="12">
    <location>
        <begin position="241"/>
        <end position="268"/>
    </location>
</feature>
<evidence type="ECO:0000256" key="1">
    <source>
        <dbReference type="ARBA" id="ARBA00004123"/>
    </source>
</evidence>
<gene>
    <name evidence="13" type="ORF">EI555_018454</name>
</gene>
<proteinExistence type="inferred from homology"/>
<dbReference type="SMART" id="SM00355">
    <property type="entry name" value="ZnF_C2H2"/>
    <property type="match status" value="8"/>
</dbReference>
<dbReference type="GO" id="GO:0008270">
    <property type="term" value="F:zinc ion binding"/>
    <property type="evidence" value="ECO:0007669"/>
    <property type="project" value="UniProtKB-KW"/>
</dbReference>
<dbReference type="Gene3D" id="3.30.160.60">
    <property type="entry name" value="Classic Zinc Finger"/>
    <property type="match status" value="8"/>
</dbReference>
<dbReference type="FunFam" id="3.30.160.60:FF:001480">
    <property type="entry name" value="Si:cabz01071911.3"/>
    <property type="match status" value="1"/>
</dbReference>
<feature type="domain" description="C2H2-type" evidence="12">
    <location>
        <begin position="185"/>
        <end position="212"/>
    </location>
</feature>
<dbReference type="GO" id="GO:0000981">
    <property type="term" value="F:DNA-binding transcription factor activity, RNA polymerase II-specific"/>
    <property type="evidence" value="ECO:0007669"/>
    <property type="project" value="TreeGrafter"/>
</dbReference>
<evidence type="ECO:0000256" key="10">
    <source>
        <dbReference type="ARBA" id="ARBA00023242"/>
    </source>
</evidence>
<dbReference type="PANTHER" id="PTHR23235">
    <property type="entry name" value="KRUEPPEL-LIKE TRANSCRIPTION FACTOR"/>
    <property type="match status" value="1"/>
</dbReference>
<dbReference type="FunFam" id="3.30.160.60:FF:000512">
    <property type="entry name" value="zinc finger protein 197 isoform X1"/>
    <property type="match status" value="1"/>
</dbReference>